<keyword evidence="3" id="KW-1185">Reference proteome</keyword>
<keyword evidence="1" id="KW-0812">Transmembrane</keyword>
<gene>
    <name evidence="2" type="ORF">G3436_09105</name>
</gene>
<evidence type="ECO:0000313" key="3">
    <source>
        <dbReference type="Proteomes" id="UP000482634"/>
    </source>
</evidence>
<dbReference type="AlphaFoldDB" id="A0A6B3NL24"/>
<organism evidence="2 3">
    <name type="scientific">Pseudomonas brassicae</name>
    <dbReference type="NCBI Taxonomy" id="2708063"/>
    <lineage>
        <taxon>Bacteria</taxon>
        <taxon>Pseudomonadati</taxon>
        <taxon>Pseudomonadota</taxon>
        <taxon>Gammaproteobacteria</taxon>
        <taxon>Pseudomonadales</taxon>
        <taxon>Pseudomonadaceae</taxon>
        <taxon>Pseudomonas</taxon>
    </lineage>
</organism>
<evidence type="ECO:0000313" key="2">
    <source>
        <dbReference type="EMBL" id="NER64022.1"/>
    </source>
</evidence>
<sequence>MRKIIYSMYRPRPGSSLWAISFFRVAPLLTAASVGLTIASQLLFLVSFLLPLKVILLLGRETIPGYFPDFMVAFGRERLIVVLSVASVLFYFSHLVFDKLVARFF</sequence>
<name>A0A6B3NL24_9PSED</name>
<keyword evidence="1" id="KW-0472">Membrane</keyword>
<keyword evidence="1" id="KW-1133">Transmembrane helix</keyword>
<comment type="caution">
    <text evidence="2">The sequence shown here is derived from an EMBL/GenBank/DDBJ whole genome shotgun (WGS) entry which is preliminary data.</text>
</comment>
<evidence type="ECO:0000256" key="1">
    <source>
        <dbReference type="SAM" id="Phobius"/>
    </source>
</evidence>
<proteinExistence type="predicted"/>
<accession>A0A6B3NL24</accession>
<dbReference type="RefSeq" id="WP_163943814.1">
    <property type="nucleotide sequence ID" value="NZ_JAAHBU010000106.1"/>
</dbReference>
<protein>
    <submittedName>
        <fullName evidence="2">Uncharacterized protein</fullName>
    </submittedName>
</protein>
<feature type="transmembrane region" description="Helical" evidence="1">
    <location>
        <begin position="79"/>
        <end position="97"/>
    </location>
</feature>
<feature type="transmembrane region" description="Helical" evidence="1">
    <location>
        <begin position="41"/>
        <end position="58"/>
    </location>
</feature>
<dbReference type="EMBL" id="JAAHBU010000106">
    <property type="protein sequence ID" value="NER64022.1"/>
    <property type="molecule type" value="Genomic_DNA"/>
</dbReference>
<dbReference type="Proteomes" id="UP000482634">
    <property type="component" value="Unassembled WGS sequence"/>
</dbReference>
<reference evidence="2 3" key="1">
    <citation type="submission" date="2020-02" db="EMBL/GenBank/DDBJ databases">
        <title>Broccoli isolated Pseudomonas sp.</title>
        <authorList>
            <person name="Fujikawa T."/>
            <person name="Sawada H."/>
        </authorList>
    </citation>
    <scope>NUCLEOTIDE SEQUENCE [LARGE SCALE GENOMIC DNA]</scope>
    <source>
        <strain evidence="2 3">MAFF212427</strain>
    </source>
</reference>